<dbReference type="OrthoDB" id="555447at2"/>
<dbReference type="Pfam" id="PF08660">
    <property type="entry name" value="Alg14"/>
    <property type="match status" value="1"/>
</dbReference>
<evidence type="ECO:0000313" key="7">
    <source>
        <dbReference type="Proteomes" id="UP000243978"/>
    </source>
</evidence>
<evidence type="ECO:0000313" key="6">
    <source>
        <dbReference type="EMBL" id="PTX57933.1"/>
    </source>
</evidence>
<keyword evidence="7" id="KW-1185">Reference proteome</keyword>
<reference evidence="6 7" key="1">
    <citation type="submission" date="2018-04" db="EMBL/GenBank/DDBJ databases">
        <title>Genomic Encyclopedia of Archaeal and Bacterial Type Strains, Phase II (KMG-II): from individual species to whole genera.</title>
        <authorList>
            <person name="Goeker M."/>
        </authorList>
    </citation>
    <scope>NUCLEOTIDE SEQUENCE [LARGE SCALE GENOMIC DNA]</scope>
    <source>
        <strain evidence="6 7">DSM 100977</strain>
    </source>
</reference>
<name>A0A2T6BPC5_9RHOB</name>
<dbReference type="AlphaFoldDB" id="A0A2T6BPC5"/>
<dbReference type="RefSeq" id="WP_107845989.1">
    <property type="nucleotide sequence ID" value="NZ_QBKS01000001.1"/>
</dbReference>
<evidence type="ECO:0000256" key="5">
    <source>
        <dbReference type="ARBA" id="ARBA00023136"/>
    </source>
</evidence>
<evidence type="ECO:0000256" key="2">
    <source>
        <dbReference type="ARBA" id="ARBA00022692"/>
    </source>
</evidence>
<sequence length="154" mass="16544">MKVLGAKGKRDTPRILAVSSGGGHWQQLHLVLPAFANAKVTLACSSAAQADAAHVLPECNLRTPLKVLACLREARRLVRRLQPEIVISTGAAPGLLVLLWAKLFGARTIWIDSVANAERLSLSGRLAYPLSDLWLTQWPQVSEESGATYAGAVL</sequence>
<evidence type="ECO:0000256" key="4">
    <source>
        <dbReference type="ARBA" id="ARBA00022989"/>
    </source>
</evidence>
<dbReference type="GO" id="GO:0006488">
    <property type="term" value="P:dolichol-linked oligosaccharide biosynthetic process"/>
    <property type="evidence" value="ECO:0007669"/>
    <property type="project" value="InterPro"/>
</dbReference>
<organism evidence="6 7">
    <name type="scientific">Litoreibacter ponti</name>
    <dbReference type="NCBI Taxonomy" id="1510457"/>
    <lineage>
        <taxon>Bacteria</taxon>
        <taxon>Pseudomonadati</taxon>
        <taxon>Pseudomonadota</taxon>
        <taxon>Alphaproteobacteria</taxon>
        <taxon>Rhodobacterales</taxon>
        <taxon>Roseobacteraceae</taxon>
        <taxon>Litoreibacter</taxon>
    </lineage>
</organism>
<keyword evidence="5" id="KW-0472">Membrane</keyword>
<accession>A0A2T6BPC5</accession>
<keyword evidence="4" id="KW-1133">Transmembrane helix</keyword>
<dbReference type="Proteomes" id="UP000243978">
    <property type="component" value="Unassembled WGS sequence"/>
</dbReference>
<gene>
    <name evidence="6" type="ORF">C8N43_2608</name>
</gene>
<dbReference type="InterPro" id="IPR013969">
    <property type="entry name" value="Oligosacch_biosynth_Alg14"/>
</dbReference>
<dbReference type="EMBL" id="QBKS01000001">
    <property type="protein sequence ID" value="PTX57933.1"/>
    <property type="molecule type" value="Genomic_DNA"/>
</dbReference>
<keyword evidence="3" id="KW-0256">Endoplasmic reticulum</keyword>
<keyword evidence="2" id="KW-0812">Transmembrane</keyword>
<dbReference type="PANTHER" id="PTHR12154">
    <property type="entry name" value="GLYCOSYL TRANSFERASE-RELATED"/>
    <property type="match status" value="1"/>
</dbReference>
<dbReference type="SUPFAM" id="SSF53756">
    <property type="entry name" value="UDP-Glycosyltransferase/glycogen phosphorylase"/>
    <property type="match status" value="1"/>
</dbReference>
<comment type="subcellular location">
    <subcellularLocation>
        <location evidence="1">Endoplasmic reticulum membrane</location>
        <topology evidence="1">Single-pass membrane protein</topology>
    </subcellularLocation>
</comment>
<dbReference type="Gene3D" id="3.40.50.2000">
    <property type="entry name" value="Glycogen Phosphorylase B"/>
    <property type="match status" value="1"/>
</dbReference>
<evidence type="ECO:0000256" key="3">
    <source>
        <dbReference type="ARBA" id="ARBA00022824"/>
    </source>
</evidence>
<comment type="caution">
    <text evidence="6">The sequence shown here is derived from an EMBL/GenBank/DDBJ whole genome shotgun (WGS) entry which is preliminary data.</text>
</comment>
<dbReference type="PANTHER" id="PTHR12154:SF4">
    <property type="entry name" value="UDP-N-ACETYLGLUCOSAMINE TRANSFERASE SUBUNIT ALG14 HOMOLOG"/>
    <property type="match status" value="1"/>
</dbReference>
<protein>
    <submittedName>
        <fullName evidence="6">Oligosaccharide biosynthesis protein Alg14</fullName>
    </submittedName>
</protein>
<proteinExistence type="predicted"/>
<dbReference type="GO" id="GO:0004577">
    <property type="term" value="F:N-acetylglucosaminyldiphosphodolichol N-acetylglucosaminyltransferase activity"/>
    <property type="evidence" value="ECO:0007669"/>
    <property type="project" value="TreeGrafter"/>
</dbReference>
<evidence type="ECO:0000256" key="1">
    <source>
        <dbReference type="ARBA" id="ARBA00004389"/>
    </source>
</evidence>